<organism evidence="2">
    <name type="scientific">Chloropicon roscoffensis</name>
    <dbReference type="NCBI Taxonomy" id="1461544"/>
    <lineage>
        <taxon>Eukaryota</taxon>
        <taxon>Viridiplantae</taxon>
        <taxon>Chlorophyta</taxon>
        <taxon>Chloropicophyceae</taxon>
        <taxon>Chloropicales</taxon>
        <taxon>Chloropicaceae</taxon>
        <taxon>Chloropicon</taxon>
    </lineage>
</organism>
<feature type="region of interest" description="Disordered" evidence="1">
    <location>
        <begin position="1"/>
        <end position="28"/>
    </location>
</feature>
<dbReference type="AlphaFoldDB" id="A0A7S3FQY8"/>
<feature type="compositionally biased region" description="Pro residues" evidence="1">
    <location>
        <begin position="9"/>
        <end position="25"/>
    </location>
</feature>
<proteinExistence type="predicted"/>
<dbReference type="EMBL" id="HBHZ01007408">
    <property type="protein sequence ID" value="CAE0192643.1"/>
    <property type="molecule type" value="Transcribed_RNA"/>
</dbReference>
<accession>A0A7S3FQY8</accession>
<name>A0A7S3FQY8_9CHLO</name>
<feature type="region of interest" description="Disordered" evidence="1">
    <location>
        <begin position="77"/>
        <end position="101"/>
    </location>
</feature>
<evidence type="ECO:0000313" key="2">
    <source>
        <dbReference type="EMBL" id="CAE0192643.1"/>
    </source>
</evidence>
<reference evidence="2" key="1">
    <citation type="submission" date="2021-01" db="EMBL/GenBank/DDBJ databases">
        <authorList>
            <person name="Corre E."/>
            <person name="Pelletier E."/>
            <person name="Niang G."/>
            <person name="Scheremetjew M."/>
            <person name="Finn R."/>
            <person name="Kale V."/>
            <person name="Holt S."/>
            <person name="Cochrane G."/>
            <person name="Meng A."/>
            <person name="Brown T."/>
            <person name="Cohen L."/>
        </authorList>
    </citation>
    <scope>NUCLEOTIDE SEQUENCE</scope>
    <source>
        <strain evidence="2">RCC1871</strain>
    </source>
</reference>
<protein>
    <submittedName>
        <fullName evidence="2">Uncharacterized protein</fullName>
    </submittedName>
</protein>
<evidence type="ECO:0000256" key="1">
    <source>
        <dbReference type="SAM" id="MobiDB-lite"/>
    </source>
</evidence>
<sequence>MAYARGPRSPSPPTASRPPRLPRPPRTSLFDAGALSGICFTKTCEDARNTATLLSTLVPIGVLGAWARMAWVSAGQKRETATTTTTMEEEMGESMESGPPDWEEGVYRLDGFTLMSVPEGSEGERVRVEGLGLAGQGRARAPQTFFFERTSLRQSVVFATVLERPLGISFEERGKRLVVADIAKGTDAWKKGQVGKLSPDRDPDAPMVGDVVRAVSSVNFFYGGQALFGMKPPARTSVLYGCDGKTFPEICSAMDRSQVSDGDFVLVLERDLY</sequence>
<gene>
    <name evidence="2" type="ORF">CROS1456_LOCUS5733</name>
</gene>